<feature type="region of interest" description="Disordered" evidence="2">
    <location>
        <begin position="549"/>
        <end position="572"/>
    </location>
</feature>
<dbReference type="SUPFAM" id="SSF81383">
    <property type="entry name" value="F-box domain"/>
    <property type="match status" value="1"/>
</dbReference>
<dbReference type="InterPro" id="IPR036047">
    <property type="entry name" value="F-box-like_dom_sf"/>
</dbReference>
<evidence type="ECO:0000313" key="4">
    <source>
        <dbReference type="EMBL" id="GFN77599.1"/>
    </source>
</evidence>
<protein>
    <submittedName>
        <fullName evidence="4">F-box/WD repeat-containing protein 5</fullName>
    </submittedName>
</protein>
<comment type="caution">
    <text evidence="4">The sequence shown here is derived from an EMBL/GenBank/DDBJ whole genome shotgun (WGS) entry which is preliminary data.</text>
</comment>
<dbReference type="InterPro" id="IPR001810">
    <property type="entry name" value="F-box_dom"/>
</dbReference>
<dbReference type="PANTHER" id="PTHR20995">
    <property type="entry name" value="F-BOX/WD REPEAT-CONTAINING PROTEIN 5"/>
    <property type="match status" value="1"/>
</dbReference>
<keyword evidence="1" id="KW-0853">WD repeat</keyword>
<dbReference type="Pfam" id="PF00400">
    <property type="entry name" value="WD40"/>
    <property type="match status" value="1"/>
</dbReference>
<dbReference type="PANTHER" id="PTHR20995:SF17">
    <property type="entry name" value="F-BOX_WD REPEAT-CONTAINING PROTEIN 5"/>
    <property type="match status" value="1"/>
</dbReference>
<feature type="repeat" description="WD" evidence="1">
    <location>
        <begin position="101"/>
        <end position="133"/>
    </location>
</feature>
<dbReference type="Gene3D" id="2.130.10.10">
    <property type="entry name" value="YVTN repeat-like/Quinoprotein amine dehydrogenase"/>
    <property type="match status" value="1"/>
</dbReference>
<dbReference type="Gene3D" id="1.20.1280.50">
    <property type="match status" value="1"/>
</dbReference>
<dbReference type="PROSITE" id="PS50181">
    <property type="entry name" value="FBOX"/>
    <property type="match status" value="1"/>
</dbReference>
<dbReference type="InterPro" id="IPR042508">
    <property type="entry name" value="FBXW5"/>
</dbReference>
<keyword evidence="5" id="KW-1185">Reference proteome</keyword>
<dbReference type="InterPro" id="IPR015943">
    <property type="entry name" value="WD40/YVTN_repeat-like_dom_sf"/>
</dbReference>
<dbReference type="GO" id="GO:0019005">
    <property type="term" value="C:SCF ubiquitin ligase complex"/>
    <property type="evidence" value="ECO:0007669"/>
    <property type="project" value="InterPro"/>
</dbReference>
<organism evidence="4 5">
    <name type="scientific">Plakobranchus ocellatus</name>
    <dbReference type="NCBI Taxonomy" id="259542"/>
    <lineage>
        <taxon>Eukaryota</taxon>
        <taxon>Metazoa</taxon>
        <taxon>Spiralia</taxon>
        <taxon>Lophotrochozoa</taxon>
        <taxon>Mollusca</taxon>
        <taxon>Gastropoda</taxon>
        <taxon>Heterobranchia</taxon>
        <taxon>Euthyneura</taxon>
        <taxon>Panpulmonata</taxon>
        <taxon>Sacoglossa</taxon>
        <taxon>Placobranchoidea</taxon>
        <taxon>Plakobranchidae</taxon>
        <taxon>Plakobranchus</taxon>
    </lineage>
</organism>
<gene>
    <name evidence="4" type="ORF">PoB_000410500</name>
</gene>
<evidence type="ECO:0000259" key="3">
    <source>
        <dbReference type="PROSITE" id="PS50181"/>
    </source>
</evidence>
<dbReference type="PROSITE" id="PS50082">
    <property type="entry name" value="WD_REPEATS_2"/>
    <property type="match status" value="1"/>
</dbReference>
<dbReference type="GO" id="GO:0080008">
    <property type="term" value="C:Cul4-RING E3 ubiquitin ligase complex"/>
    <property type="evidence" value="ECO:0007669"/>
    <property type="project" value="InterPro"/>
</dbReference>
<evidence type="ECO:0000256" key="1">
    <source>
        <dbReference type="PROSITE-ProRule" id="PRU00221"/>
    </source>
</evidence>
<feature type="compositionally biased region" description="Polar residues" evidence="2">
    <location>
        <begin position="632"/>
        <end position="659"/>
    </location>
</feature>
<dbReference type="PROSITE" id="PS50294">
    <property type="entry name" value="WD_REPEATS_REGION"/>
    <property type="match status" value="1"/>
</dbReference>
<sequence>MESMGEEICPFISLGPLLVTDLPDSILLHIFSYLPFSSICQVSQVCHRWNQIASDELLWRSVFLRHYKLPLSTTFPEKAVSWRSEFKRLFYHTPAVLVEELKEHKDEVLHVSFSHDGTMFATCSKDGYVKVWSTVTSPVSLVFKMDTKSRFNWDFTQFSQFNESDTCLLVSGVFLGRLTTSGEIAIFNLQDDFQMQSRVPNKPYDVFGAWFDDDHLLSGTLFSGEGMRSVSSIWLSKASQEVESEMESVSMVLYRFHNVNCSSVRLINVAQTGPLKSEQEELTGCERSQDLPCSSCDSHTDCYQPSLLDKLLCKEISEEEFDIENEDWDDDYDGNVFEEGAKKCKSNRSPTFGFEHGDLKNRSEESVSGLGFGAQMDQSVRDRCVSESAITSADFHQNSSWLCLPGDGRRCRKLAYHASRPVERDIFKDADLGAAVADTSNNASLFSSNETSCVSDSTDCCAGMDAWKDEDFFLDFSMMNPPPADYLQKSLDPSLNDRFCAHSSSIEIRHSSGVASVDATLKNSLSHCIDLEKEDMHCVQSGEFLSQEFSRSEGESPQAIMSRESSPDQGNVFTTPESIGCVRLREHPPATDGLSQSFHSSMSVSSESEFASQASSLSNPCFSCDNAQFSTANGSSPPSQKFLGQSSEVGTGLTLSQPPASKVPKYSVDSPTINGAHVPVASDPSSSLTCNHQGCRKQHLRQGQAQFRQKRCRCPPEKLLIYTWGSKTFTPHKIGIKRVKWTDFSKVSPRFSY</sequence>
<dbReference type="SMART" id="SM00320">
    <property type="entry name" value="WD40"/>
    <property type="match status" value="1"/>
</dbReference>
<name>A0AAV3Y3J5_9GAST</name>
<dbReference type="GO" id="GO:0016567">
    <property type="term" value="P:protein ubiquitination"/>
    <property type="evidence" value="ECO:0007669"/>
    <property type="project" value="InterPro"/>
</dbReference>
<dbReference type="EMBL" id="BLXT01000492">
    <property type="protein sequence ID" value="GFN77599.1"/>
    <property type="molecule type" value="Genomic_DNA"/>
</dbReference>
<dbReference type="SUPFAM" id="SSF50978">
    <property type="entry name" value="WD40 repeat-like"/>
    <property type="match status" value="1"/>
</dbReference>
<dbReference type="SMART" id="SM00256">
    <property type="entry name" value="FBOX"/>
    <property type="match status" value="1"/>
</dbReference>
<dbReference type="AlphaFoldDB" id="A0AAV3Y3J5"/>
<feature type="region of interest" description="Disordered" evidence="2">
    <location>
        <begin position="632"/>
        <end position="666"/>
    </location>
</feature>
<proteinExistence type="predicted"/>
<reference evidence="4 5" key="1">
    <citation type="journal article" date="2021" name="Elife">
        <title>Chloroplast acquisition without the gene transfer in kleptoplastic sea slugs, Plakobranchus ocellatus.</title>
        <authorList>
            <person name="Maeda T."/>
            <person name="Takahashi S."/>
            <person name="Yoshida T."/>
            <person name="Shimamura S."/>
            <person name="Takaki Y."/>
            <person name="Nagai Y."/>
            <person name="Toyoda A."/>
            <person name="Suzuki Y."/>
            <person name="Arimoto A."/>
            <person name="Ishii H."/>
            <person name="Satoh N."/>
            <person name="Nishiyama T."/>
            <person name="Hasebe M."/>
            <person name="Maruyama T."/>
            <person name="Minagawa J."/>
            <person name="Obokata J."/>
            <person name="Shigenobu S."/>
        </authorList>
    </citation>
    <scope>NUCLEOTIDE SEQUENCE [LARGE SCALE GENOMIC DNA]</scope>
</reference>
<evidence type="ECO:0000256" key="2">
    <source>
        <dbReference type="SAM" id="MobiDB-lite"/>
    </source>
</evidence>
<dbReference type="Proteomes" id="UP000735302">
    <property type="component" value="Unassembled WGS sequence"/>
</dbReference>
<feature type="domain" description="F-box" evidence="3">
    <location>
        <begin position="16"/>
        <end position="62"/>
    </location>
</feature>
<feature type="compositionally biased region" description="Polar residues" evidence="2">
    <location>
        <begin position="563"/>
        <end position="572"/>
    </location>
</feature>
<dbReference type="InterPro" id="IPR001680">
    <property type="entry name" value="WD40_rpt"/>
</dbReference>
<evidence type="ECO:0000313" key="5">
    <source>
        <dbReference type="Proteomes" id="UP000735302"/>
    </source>
</evidence>
<dbReference type="Pfam" id="PF12937">
    <property type="entry name" value="F-box-like"/>
    <property type="match status" value="1"/>
</dbReference>
<dbReference type="InterPro" id="IPR036322">
    <property type="entry name" value="WD40_repeat_dom_sf"/>
</dbReference>
<accession>A0AAV3Y3J5</accession>